<dbReference type="PROSITE" id="PS50932">
    <property type="entry name" value="HTH_LACI_2"/>
    <property type="match status" value="1"/>
</dbReference>
<name>B4D6G1_9BACT</name>
<dbReference type="CDD" id="cd01392">
    <property type="entry name" value="HTH_LacI"/>
    <property type="match status" value="1"/>
</dbReference>
<sequence>MTSPRAHTLDDVARACRVSKMTVSRALRQQRGVSPQLAERIRATAEKLGYHTNPALGSVMKALRQRRASDYRENLAFVWTHPGNRPLPLLVPWRDHARARAERLGYRLDEFFLRAPGMTTPRLRAILQARGIRGILFAPDTAPPLPHFSFDATGFAAVLLGSSLQNRGLARVQFDHLQLIHLALRQVRKAGYRRPALLLSPSIDGRTQGRLRAGYLVHSPAPATERFRLIYLGDLDDRVAIAAWLKAREADVAIYLEGDRRRFLDSAGLRVPQKIAFVSLNREPGMTHIAGVVQSAEALASTAVDMVAAQLQRHEFGRQSFVQKVMLEGEWVPGLTLPHRRLEHSPRE</sequence>
<dbReference type="FunCoup" id="B4D6G1">
    <property type="interactions" value="38"/>
</dbReference>
<feature type="domain" description="HTH lacI-type" evidence="4">
    <location>
        <begin position="8"/>
        <end position="61"/>
    </location>
</feature>
<dbReference type="Pfam" id="PF00356">
    <property type="entry name" value="LacI"/>
    <property type="match status" value="1"/>
</dbReference>
<evidence type="ECO:0000256" key="2">
    <source>
        <dbReference type="ARBA" id="ARBA00023125"/>
    </source>
</evidence>
<dbReference type="InterPro" id="IPR028082">
    <property type="entry name" value="Peripla_BP_I"/>
</dbReference>
<gene>
    <name evidence="5" type="ORF">CfE428DRAFT_4501</name>
</gene>
<dbReference type="InParanoid" id="B4D6G1"/>
<dbReference type="InterPro" id="IPR010982">
    <property type="entry name" value="Lambda_DNA-bd_dom_sf"/>
</dbReference>
<keyword evidence="6" id="KW-1185">Reference proteome</keyword>
<dbReference type="SUPFAM" id="SSF47413">
    <property type="entry name" value="lambda repressor-like DNA-binding domains"/>
    <property type="match status" value="1"/>
</dbReference>
<dbReference type="eggNOG" id="COG1609">
    <property type="taxonomic scope" value="Bacteria"/>
</dbReference>
<evidence type="ECO:0000313" key="6">
    <source>
        <dbReference type="Proteomes" id="UP000005824"/>
    </source>
</evidence>
<evidence type="ECO:0000259" key="4">
    <source>
        <dbReference type="PROSITE" id="PS50932"/>
    </source>
</evidence>
<evidence type="ECO:0000256" key="1">
    <source>
        <dbReference type="ARBA" id="ARBA00023015"/>
    </source>
</evidence>
<dbReference type="SMART" id="SM00354">
    <property type="entry name" value="HTH_LACI"/>
    <property type="match status" value="1"/>
</dbReference>
<dbReference type="Gene3D" id="3.40.50.2300">
    <property type="match status" value="2"/>
</dbReference>
<dbReference type="Gene3D" id="1.10.260.40">
    <property type="entry name" value="lambda repressor-like DNA-binding domains"/>
    <property type="match status" value="1"/>
</dbReference>
<dbReference type="SUPFAM" id="SSF53822">
    <property type="entry name" value="Periplasmic binding protein-like I"/>
    <property type="match status" value="1"/>
</dbReference>
<dbReference type="PANTHER" id="PTHR30146:SF109">
    <property type="entry name" value="HTH-TYPE TRANSCRIPTIONAL REGULATOR GALS"/>
    <property type="match status" value="1"/>
</dbReference>
<proteinExistence type="predicted"/>
<evidence type="ECO:0000256" key="3">
    <source>
        <dbReference type="ARBA" id="ARBA00023163"/>
    </source>
</evidence>
<dbReference type="PANTHER" id="PTHR30146">
    <property type="entry name" value="LACI-RELATED TRANSCRIPTIONAL REPRESSOR"/>
    <property type="match status" value="1"/>
</dbReference>
<reference evidence="5 6" key="1">
    <citation type="journal article" date="2011" name="J. Bacteriol.">
        <title>Genome sequence of Chthoniobacter flavus Ellin428, an aerobic heterotrophic soil bacterium.</title>
        <authorList>
            <person name="Kant R."/>
            <person name="van Passel M.W."/>
            <person name="Palva A."/>
            <person name="Lucas S."/>
            <person name="Lapidus A."/>
            <person name="Glavina Del Rio T."/>
            <person name="Dalin E."/>
            <person name="Tice H."/>
            <person name="Bruce D."/>
            <person name="Goodwin L."/>
            <person name="Pitluck S."/>
            <person name="Larimer F.W."/>
            <person name="Land M.L."/>
            <person name="Hauser L."/>
            <person name="Sangwan P."/>
            <person name="de Vos W.M."/>
            <person name="Janssen P.H."/>
            <person name="Smidt H."/>
        </authorList>
    </citation>
    <scope>NUCLEOTIDE SEQUENCE [LARGE SCALE GENOMIC DNA]</scope>
    <source>
        <strain evidence="5 6">Ellin428</strain>
    </source>
</reference>
<keyword evidence="1" id="KW-0805">Transcription regulation</keyword>
<accession>B4D6G1</accession>
<dbReference type="AlphaFoldDB" id="B4D6G1"/>
<keyword evidence="3" id="KW-0804">Transcription</keyword>
<organism evidence="5 6">
    <name type="scientific">Chthoniobacter flavus Ellin428</name>
    <dbReference type="NCBI Taxonomy" id="497964"/>
    <lineage>
        <taxon>Bacteria</taxon>
        <taxon>Pseudomonadati</taxon>
        <taxon>Verrucomicrobiota</taxon>
        <taxon>Spartobacteria</taxon>
        <taxon>Chthoniobacterales</taxon>
        <taxon>Chthoniobacteraceae</taxon>
        <taxon>Chthoniobacter</taxon>
    </lineage>
</organism>
<dbReference type="EMBL" id="ABVL01000015">
    <property type="protein sequence ID" value="EDY18070.1"/>
    <property type="molecule type" value="Genomic_DNA"/>
</dbReference>
<comment type="caution">
    <text evidence="5">The sequence shown here is derived from an EMBL/GenBank/DDBJ whole genome shotgun (WGS) entry which is preliminary data.</text>
</comment>
<dbReference type="GO" id="GO:0003700">
    <property type="term" value="F:DNA-binding transcription factor activity"/>
    <property type="evidence" value="ECO:0007669"/>
    <property type="project" value="TreeGrafter"/>
</dbReference>
<keyword evidence="2" id="KW-0238">DNA-binding</keyword>
<protein>
    <submittedName>
        <fullName evidence="5">Transcriptional regulator, LacI family</fullName>
    </submittedName>
</protein>
<dbReference type="RefSeq" id="WP_006981823.1">
    <property type="nucleotide sequence ID" value="NZ_ABVL01000015.1"/>
</dbReference>
<dbReference type="GO" id="GO:0000976">
    <property type="term" value="F:transcription cis-regulatory region binding"/>
    <property type="evidence" value="ECO:0007669"/>
    <property type="project" value="TreeGrafter"/>
</dbReference>
<evidence type="ECO:0000313" key="5">
    <source>
        <dbReference type="EMBL" id="EDY18070.1"/>
    </source>
</evidence>
<dbReference type="Proteomes" id="UP000005824">
    <property type="component" value="Unassembled WGS sequence"/>
</dbReference>
<dbReference type="InterPro" id="IPR000843">
    <property type="entry name" value="HTH_LacI"/>
</dbReference>
<dbReference type="STRING" id="497964.CfE428DRAFT_4501"/>